<reference evidence="1" key="1">
    <citation type="submission" date="2021-06" db="EMBL/GenBank/DDBJ databases">
        <authorList>
            <person name="Hodson N. C."/>
            <person name="Mongue J. A."/>
            <person name="Jaron S. K."/>
        </authorList>
    </citation>
    <scope>NUCLEOTIDE SEQUENCE</scope>
</reference>
<accession>A0A8J2L3B2</accession>
<protein>
    <submittedName>
        <fullName evidence="1">Uncharacterized protein</fullName>
    </submittedName>
</protein>
<organism evidence="1 2">
    <name type="scientific">Allacma fusca</name>
    <dbReference type="NCBI Taxonomy" id="39272"/>
    <lineage>
        <taxon>Eukaryota</taxon>
        <taxon>Metazoa</taxon>
        <taxon>Ecdysozoa</taxon>
        <taxon>Arthropoda</taxon>
        <taxon>Hexapoda</taxon>
        <taxon>Collembola</taxon>
        <taxon>Symphypleona</taxon>
        <taxon>Sminthuridae</taxon>
        <taxon>Allacma</taxon>
    </lineage>
</organism>
<dbReference type="Proteomes" id="UP000708208">
    <property type="component" value="Unassembled WGS sequence"/>
</dbReference>
<evidence type="ECO:0000313" key="2">
    <source>
        <dbReference type="Proteomes" id="UP000708208"/>
    </source>
</evidence>
<keyword evidence="2" id="KW-1185">Reference proteome</keyword>
<evidence type="ECO:0000313" key="1">
    <source>
        <dbReference type="EMBL" id="CAG7827987.1"/>
    </source>
</evidence>
<gene>
    <name evidence="1" type="ORF">AFUS01_LOCUS37940</name>
</gene>
<comment type="caution">
    <text evidence="1">The sequence shown here is derived from an EMBL/GenBank/DDBJ whole genome shotgun (WGS) entry which is preliminary data.</text>
</comment>
<proteinExistence type="predicted"/>
<dbReference type="AlphaFoldDB" id="A0A8J2L3B2"/>
<dbReference type="EMBL" id="CAJVCH010545657">
    <property type="protein sequence ID" value="CAG7827987.1"/>
    <property type="molecule type" value="Genomic_DNA"/>
</dbReference>
<sequence>MQNIKPIRFRIKGGEFEAIGNWSRSFELICKAMRFLRNGGIL</sequence>
<name>A0A8J2L3B2_9HEXA</name>
<feature type="non-terminal residue" evidence="1">
    <location>
        <position position="1"/>
    </location>
</feature>